<organism evidence="1 2">
    <name type="scientific">Bathymodiolus azoricus thioautotrophic gill symbiont</name>
    <dbReference type="NCBI Taxonomy" id="235205"/>
    <lineage>
        <taxon>Bacteria</taxon>
        <taxon>Pseudomonadati</taxon>
        <taxon>Pseudomonadota</taxon>
        <taxon>Gammaproteobacteria</taxon>
        <taxon>sulfur-oxidizing symbionts</taxon>
    </lineage>
</organism>
<protein>
    <submittedName>
        <fullName evidence="1">Uncharacterized protein</fullName>
    </submittedName>
</protein>
<evidence type="ECO:0000313" key="1">
    <source>
        <dbReference type="EMBL" id="SEI02462.1"/>
    </source>
</evidence>
<sequence length="62" mass="6419">MPAPVCSSALILLALMRILSLPDPALNTSMPPLPVRVSSPAPATKISSLLVPVSVLAFLSPR</sequence>
<dbReference type="Proteomes" id="UP000198988">
    <property type="component" value="Unassembled WGS sequence"/>
</dbReference>
<proteinExistence type="predicted"/>
<name>A0A1H6MXB0_9GAMM</name>
<reference evidence="2" key="1">
    <citation type="submission" date="2016-06" db="EMBL/GenBank/DDBJ databases">
        <authorList>
            <person name="Petersen J."/>
            <person name="Sayavedra L."/>
        </authorList>
    </citation>
    <scope>NUCLEOTIDE SEQUENCE [LARGE SCALE GENOMIC DNA]</scope>
    <source>
        <strain evidence="2">BazSymA</strain>
    </source>
</reference>
<accession>A0A1H6MXB0</accession>
<gene>
    <name evidence="1" type="ORF">BAZSYMA_ACONTIG75697_0</name>
</gene>
<dbReference type="AlphaFoldDB" id="A0A1H6MXB0"/>
<dbReference type="EMBL" id="CDSC02000455">
    <property type="protein sequence ID" value="SEI02462.1"/>
    <property type="molecule type" value="Genomic_DNA"/>
</dbReference>
<evidence type="ECO:0000313" key="2">
    <source>
        <dbReference type="Proteomes" id="UP000198988"/>
    </source>
</evidence>